<dbReference type="WBParaSite" id="HPLM_0002066501-mRNA-1">
    <property type="protein sequence ID" value="HPLM_0002066501-mRNA-1"/>
    <property type="gene ID" value="HPLM_0002066501"/>
</dbReference>
<dbReference type="AlphaFoldDB" id="A0A0N4X8H3"/>
<protein>
    <submittedName>
        <fullName evidence="3">MICOS complex subunit MIC13</fullName>
    </submittedName>
</protein>
<reference evidence="1 2" key="2">
    <citation type="submission" date="2018-11" db="EMBL/GenBank/DDBJ databases">
        <authorList>
            <consortium name="Pathogen Informatics"/>
        </authorList>
    </citation>
    <scope>NUCLEOTIDE SEQUENCE [LARGE SCALE GENOMIC DNA]</scope>
    <source>
        <strain evidence="1 2">MHpl1</strain>
    </source>
</reference>
<keyword evidence="2" id="KW-1185">Reference proteome</keyword>
<proteinExistence type="predicted"/>
<evidence type="ECO:0000313" key="1">
    <source>
        <dbReference type="EMBL" id="VDO85244.1"/>
    </source>
</evidence>
<evidence type="ECO:0000313" key="3">
    <source>
        <dbReference type="WBParaSite" id="HPLM_0002066501-mRNA-1"/>
    </source>
</evidence>
<accession>A0A0N4X8H3</accession>
<gene>
    <name evidence="1" type="ORF">HPLM_LOCUS20657</name>
</gene>
<dbReference type="OrthoDB" id="5833058at2759"/>
<sequence>MVSGLGAQLGAWEKFVVPGAGVISYFHTAFHK</sequence>
<reference evidence="3" key="1">
    <citation type="submission" date="2017-02" db="UniProtKB">
        <authorList>
            <consortium name="WormBaseParasite"/>
        </authorList>
    </citation>
    <scope>IDENTIFICATION</scope>
</reference>
<dbReference type="STRING" id="6290.A0A0N4X8H3"/>
<evidence type="ECO:0000313" key="2">
    <source>
        <dbReference type="Proteomes" id="UP000268014"/>
    </source>
</evidence>
<organism evidence="3">
    <name type="scientific">Haemonchus placei</name>
    <name type="common">Barber's pole worm</name>
    <dbReference type="NCBI Taxonomy" id="6290"/>
    <lineage>
        <taxon>Eukaryota</taxon>
        <taxon>Metazoa</taxon>
        <taxon>Ecdysozoa</taxon>
        <taxon>Nematoda</taxon>
        <taxon>Chromadorea</taxon>
        <taxon>Rhabditida</taxon>
        <taxon>Rhabditina</taxon>
        <taxon>Rhabditomorpha</taxon>
        <taxon>Strongyloidea</taxon>
        <taxon>Trichostrongylidae</taxon>
        <taxon>Haemonchus</taxon>
    </lineage>
</organism>
<dbReference type="Proteomes" id="UP000268014">
    <property type="component" value="Unassembled WGS sequence"/>
</dbReference>
<name>A0A0N4X8H3_HAEPC</name>
<dbReference type="EMBL" id="UZAF01022447">
    <property type="protein sequence ID" value="VDO85244.1"/>
    <property type="molecule type" value="Genomic_DNA"/>
</dbReference>